<dbReference type="PANTHER" id="PTHR32089">
    <property type="entry name" value="METHYL-ACCEPTING CHEMOTAXIS PROTEIN MCPB"/>
    <property type="match status" value="1"/>
</dbReference>
<gene>
    <name evidence="5" type="ORF">BBF96_04800</name>
</gene>
<sequence length="278" mass="30419">MHPRLKAFVEVAPFLAKAMREDAAVGVTDTEKFIAYVPGKTIDVGVKIGMPVGDDAISTAMKENRTISTFVPAEVYGIPFMATGAPIHDEAGNVIGGFGYAINVTQQAEMEGKLKNMSNELAAAMQEMSASIQQVNSNTDRLSEYFSEMVTKSKSTTELLNNIDEILNFIQDVGNKTNLLGLNAAIEAARAGEAGRSFKVVADEIRNLAMRSKQSVENITSYLKRIHQEFEEIANSIQANERYIQEQSGAMEEITASIEEINSMTDELRQLADKILQG</sequence>
<organism evidence="5 6">
    <name type="scientific">Anoxybacter fermentans</name>
    <dbReference type="NCBI Taxonomy" id="1323375"/>
    <lineage>
        <taxon>Bacteria</taxon>
        <taxon>Bacillati</taxon>
        <taxon>Bacillota</taxon>
        <taxon>Clostridia</taxon>
        <taxon>Halanaerobiales</taxon>
        <taxon>Anoxybacter</taxon>
    </lineage>
</organism>
<evidence type="ECO:0000259" key="4">
    <source>
        <dbReference type="PROSITE" id="PS50111"/>
    </source>
</evidence>
<protein>
    <recommendedName>
        <fullName evidence="4">Methyl-accepting transducer domain-containing protein</fullName>
    </recommendedName>
</protein>
<evidence type="ECO:0000256" key="1">
    <source>
        <dbReference type="ARBA" id="ARBA00023224"/>
    </source>
</evidence>
<dbReference type="RefSeq" id="WP_205665714.1">
    <property type="nucleotide sequence ID" value="NZ_CP016379.1"/>
</dbReference>
<keyword evidence="1 2" id="KW-0807">Transducer</keyword>
<evidence type="ECO:0000256" key="3">
    <source>
        <dbReference type="SAM" id="Coils"/>
    </source>
</evidence>
<evidence type="ECO:0000313" key="6">
    <source>
        <dbReference type="Proteomes" id="UP000267250"/>
    </source>
</evidence>
<dbReference type="SMART" id="SM00283">
    <property type="entry name" value="MA"/>
    <property type="match status" value="1"/>
</dbReference>
<proteinExistence type="predicted"/>
<dbReference type="GO" id="GO:0007165">
    <property type="term" value="P:signal transduction"/>
    <property type="evidence" value="ECO:0007669"/>
    <property type="project" value="UniProtKB-KW"/>
</dbReference>
<dbReference type="Proteomes" id="UP000267250">
    <property type="component" value="Chromosome"/>
</dbReference>
<dbReference type="SUPFAM" id="SSF103190">
    <property type="entry name" value="Sensory domain-like"/>
    <property type="match status" value="1"/>
</dbReference>
<dbReference type="AlphaFoldDB" id="A0A3Q9HPI9"/>
<keyword evidence="6" id="KW-1185">Reference proteome</keyword>
<feature type="domain" description="Methyl-accepting transducer" evidence="4">
    <location>
        <begin position="103"/>
        <end position="278"/>
    </location>
</feature>
<dbReference type="InterPro" id="IPR004089">
    <property type="entry name" value="MCPsignal_dom"/>
</dbReference>
<feature type="coiled-coil region" evidence="3">
    <location>
        <begin position="107"/>
        <end position="134"/>
    </location>
</feature>
<dbReference type="Pfam" id="PF00015">
    <property type="entry name" value="MCPsignal"/>
    <property type="match status" value="1"/>
</dbReference>
<dbReference type="GO" id="GO:0016020">
    <property type="term" value="C:membrane"/>
    <property type="evidence" value="ECO:0007669"/>
    <property type="project" value="InterPro"/>
</dbReference>
<evidence type="ECO:0000313" key="5">
    <source>
        <dbReference type="EMBL" id="AZR72770.1"/>
    </source>
</evidence>
<accession>A0A3Q9HPI9</accession>
<dbReference type="PROSITE" id="PS50111">
    <property type="entry name" value="CHEMOTAXIS_TRANSDUC_2"/>
    <property type="match status" value="1"/>
</dbReference>
<name>A0A3Q9HPI9_9FIRM</name>
<dbReference type="KEGG" id="aft:BBF96_04800"/>
<reference evidence="5 6" key="1">
    <citation type="submission" date="2016-07" db="EMBL/GenBank/DDBJ databases">
        <title>Genome and transcriptome analysis of iron-reducing fermentative bacteria Anoxybacter fermentans.</title>
        <authorList>
            <person name="Zeng X."/>
            <person name="Shao Z."/>
        </authorList>
    </citation>
    <scope>NUCLEOTIDE SEQUENCE [LARGE SCALE GENOMIC DNA]</scope>
    <source>
        <strain evidence="5 6">DY22613</strain>
    </source>
</reference>
<dbReference type="EMBL" id="CP016379">
    <property type="protein sequence ID" value="AZR72770.1"/>
    <property type="molecule type" value="Genomic_DNA"/>
</dbReference>
<evidence type="ECO:0000256" key="2">
    <source>
        <dbReference type="PROSITE-ProRule" id="PRU00284"/>
    </source>
</evidence>
<dbReference type="InterPro" id="IPR029151">
    <property type="entry name" value="Sensor-like_sf"/>
</dbReference>
<dbReference type="PANTHER" id="PTHR32089:SF112">
    <property type="entry name" value="LYSOZYME-LIKE PROTEIN-RELATED"/>
    <property type="match status" value="1"/>
</dbReference>
<dbReference type="Gene3D" id="1.10.287.950">
    <property type="entry name" value="Methyl-accepting chemotaxis protein"/>
    <property type="match status" value="1"/>
</dbReference>
<keyword evidence="3" id="KW-0175">Coiled coil</keyword>
<dbReference type="SUPFAM" id="SSF58104">
    <property type="entry name" value="Methyl-accepting chemotaxis protein (MCP) signaling domain"/>
    <property type="match status" value="1"/>
</dbReference>